<evidence type="ECO:0000256" key="1">
    <source>
        <dbReference type="SAM" id="MobiDB-lite"/>
    </source>
</evidence>
<feature type="compositionally biased region" description="Low complexity" evidence="1">
    <location>
        <begin position="653"/>
        <end position="665"/>
    </location>
</feature>
<comment type="caution">
    <text evidence="2">The sequence shown here is derived from an EMBL/GenBank/DDBJ whole genome shotgun (WGS) entry which is preliminary data.</text>
</comment>
<name>A0ABR8JQL7_9BACT</name>
<sequence>MTQFFPLRVRAWAPAALLLGVLLVLGGWPRAAQATHLRAGDIQAKVDTTSPGNPRRIFFKMILYTDNSSSVPADNATFFFGDGTSTCTPVPRFGGRRPVPGNPDTSYNIFYFEHTYPSSGSFTVSYIGENRNPGVRNTDNSVNQTFYISTTFTINPSLGRNRSPILTAPAVDNAAINQVFLHNPGAYDADGDSLAFHLRPSQQVPLGITGTQGAPCSGTGTNNPAAVQITNFRYPNDPAIAPGPVQVAFPGTPTGVPGAPAIFVQDPYTGQITWNAPISLGPYNVAFEVEEWRRTPLGRSKIGSVIRDMQIIVTAAANLRPLITVPADICVIAGQTVTGNVTAVDVASATAPQTPITLFAYSGIIPPASFRQTQSGPPQASGTFTWNTDCSNVARQPYLVVFKAQDNPSPPSPSNSPLIDERAWRITVVGPPPQNLRAAPATGGTVASATLTWNPYVCTNASQIYIYRKVNPSSFVPGPCETGIPASAGYVRIGSVPATATTFTDSNLDANGNPQGLDRGQTYCYRIYAEFPLPAGGSSIASQEACVSFQGTSARLVKVDVENTSTATGQIQVCWTRPRPVGGGTFEGTPSYVLSRGAGQAPAAFTPIATLTSLVDTCYTDTGLNTQDTQYTYKLEFVRTFPAGDPRPAVREASPPASSVRTTTAPTSAAATAVRVSWTYSVPWNNASRPAVIFRRAGSAGAFVRLGTAPTTATGGTYTDSDPALVKSQTYCYYVQTDGQYAGVPYLNSLINRSQVSCLVLSSPPCTPKLTLEPTNCDELAARPNFPTASDRYTNRLNWTLTDVPTGCDATVTGYRVYYRPTPTGAFTFLGTTITPNYVHADLTFNGGCYAVQAVGTGGVLSDTSNVACQDNCLFFSLPNIFTPNGDAQNAVFRPRSNSPVRSVHFQAFNRWGRKVFENTTTANDPVLINWNGGGPELESGTPGGTSPGAGKTVSEGVYFYLAEVEFADFANTKRTYRGWVEIVR</sequence>
<gene>
    <name evidence="2" type="ORF">IC234_09040</name>
</gene>
<organism evidence="2 3">
    <name type="scientific">Hymenobacter armeniacus</name>
    <dbReference type="NCBI Taxonomy" id="2771358"/>
    <lineage>
        <taxon>Bacteria</taxon>
        <taxon>Pseudomonadati</taxon>
        <taxon>Bacteroidota</taxon>
        <taxon>Cytophagia</taxon>
        <taxon>Cytophagales</taxon>
        <taxon>Hymenobacteraceae</taxon>
        <taxon>Hymenobacter</taxon>
    </lineage>
</organism>
<dbReference type="RefSeq" id="WP_190923644.1">
    <property type="nucleotide sequence ID" value="NZ_JACXAC010000003.1"/>
</dbReference>
<evidence type="ECO:0000313" key="3">
    <source>
        <dbReference type="Proteomes" id="UP000606003"/>
    </source>
</evidence>
<reference evidence="2 3" key="1">
    <citation type="submission" date="2020-09" db="EMBL/GenBank/DDBJ databases">
        <authorList>
            <person name="Kim M.K."/>
        </authorList>
    </citation>
    <scope>NUCLEOTIDE SEQUENCE [LARGE SCALE GENOMIC DNA]</scope>
    <source>
        <strain evidence="2 3">BT189</strain>
    </source>
</reference>
<accession>A0ABR8JQL7</accession>
<proteinExistence type="predicted"/>
<dbReference type="EMBL" id="JACXAC010000003">
    <property type="protein sequence ID" value="MBD2722271.1"/>
    <property type="molecule type" value="Genomic_DNA"/>
</dbReference>
<dbReference type="InterPro" id="IPR013783">
    <property type="entry name" value="Ig-like_fold"/>
</dbReference>
<evidence type="ECO:0000313" key="2">
    <source>
        <dbReference type="EMBL" id="MBD2722271.1"/>
    </source>
</evidence>
<feature type="region of interest" description="Disordered" evidence="1">
    <location>
        <begin position="646"/>
        <end position="665"/>
    </location>
</feature>
<dbReference type="Gene3D" id="2.60.40.10">
    <property type="entry name" value="Immunoglobulins"/>
    <property type="match status" value="2"/>
</dbReference>
<dbReference type="Proteomes" id="UP000606003">
    <property type="component" value="Unassembled WGS sequence"/>
</dbReference>
<protein>
    <submittedName>
        <fullName evidence="2">Gliding motility-associated C-terminal domain-containing protein</fullName>
    </submittedName>
</protein>
<keyword evidence="3" id="KW-1185">Reference proteome</keyword>
<dbReference type="Pfam" id="PF13585">
    <property type="entry name" value="CHU_C"/>
    <property type="match status" value="1"/>
</dbReference>